<dbReference type="AlphaFoldDB" id="A0A9W6UWF2"/>
<proteinExistence type="predicted"/>
<name>A0A9W6UWF2_9ACTN</name>
<accession>A0A9W6UWF2</accession>
<sequence>MVAPAAKAAKRMTSRIPVRDVPSMARARREVRTIMDDAEICVEGGGALGR</sequence>
<dbReference type="EMBL" id="BSRZ01000007">
    <property type="protein sequence ID" value="GLW64968.1"/>
    <property type="molecule type" value="Genomic_DNA"/>
</dbReference>
<evidence type="ECO:0000313" key="1">
    <source>
        <dbReference type="EMBL" id="GLW64968.1"/>
    </source>
</evidence>
<organism evidence="1 2">
    <name type="scientific">Actinomadura rubrobrunea</name>
    <dbReference type="NCBI Taxonomy" id="115335"/>
    <lineage>
        <taxon>Bacteria</taxon>
        <taxon>Bacillati</taxon>
        <taxon>Actinomycetota</taxon>
        <taxon>Actinomycetes</taxon>
        <taxon>Streptosporangiales</taxon>
        <taxon>Thermomonosporaceae</taxon>
        <taxon>Actinomadura</taxon>
    </lineage>
</organism>
<evidence type="ECO:0000313" key="2">
    <source>
        <dbReference type="Proteomes" id="UP001165124"/>
    </source>
</evidence>
<gene>
    <name evidence="1" type="ORF">Arub01_32120</name>
</gene>
<reference evidence="1" key="1">
    <citation type="submission" date="2023-02" db="EMBL/GenBank/DDBJ databases">
        <title>Actinomadura rubrobrunea NBRC 14622.</title>
        <authorList>
            <person name="Ichikawa N."/>
            <person name="Sato H."/>
            <person name="Tonouchi N."/>
        </authorList>
    </citation>
    <scope>NUCLEOTIDE SEQUENCE</scope>
    <source>
        <strain evidence="1">NBRC 14622</strain>
    </source>
</reference>
<protein>
    <submittedName>
        <fullName evidence="1">Uncharacterized protein</fullName>
    </submittedName>
</protein>
<keyword evidence="2" id="KW-1185">Reference proteome</keyword>
<dbReference type="Proteomes" id="UP001165124">
    <property type="component" value="Unassembled WGS sequence"/>
</dbReference>
<comment type="caution">
    <text evidence="1">The sequence shown here is derived from an EMBL/GenBank/DDBJ whole genome shotgun (WGS) entry which is preliminary data.</text>
</comment>